<dbReference type="RefSeq" id="WP_377332203.1">
    <property type="nucleotide sequence ID" value="NZ_JBHSGB010000005.1"/>
</dbReference>
<keyword evidence="2" id="KW-1185">Reference proteome</keyword>
<dbReference type="Proteomes" id="UP001595962">
    <property type="component" value="Unassembled WGS sequence"/>
</dbReference>
<dbReference type="EMBL" id="JBHSGB010000005">
    <property type="protein sequence ID" value="MFC4654351.1"/>
    <property type="molecule type" value="Genomic_DNA"/>
</dbReference>
<gene>
    <name evidence="1" type="ORF">ACFO3I_04835</name>
</gene>
<proteinExistence type="predicted"/>
<protein>
    <submittedName>
        <fullName evidence="1">Uncharacterized protein</fullName>
    </submittedName>
</protein>
<name>A0ABV9JIN4_9GAMM</name>
<evidence type="ECO:0000313" key="2">
    <source>
        <dbReference type="Proteomes" id="UP001595962"/>
    </source>
</evidence>
<evidence type="ECO:0000313" key="1">
    <source>
        <dbReference type="EMBL" id="MFC4654351.1"/>
    </source>
</evidence>
<accession>A0ABV9JIN4</accession>
<comment type="caution">
    <text evidence="1">The sequence shown here is derived from an EMBL/GenBank/DDBJ whole genome shotgun (WGS) entry which is preliminary data.</text>
</comment>
<sequence>MIGSFNVECPGCGVLLTEDNAGGYRCYCATCVDAIPQMPQAHAGTGFQLVGQYPHFSWQPVIELPAAKRGQA</sequence>
<reference evidence="2" key="1">
    <citation type="journal article" date="2019" name="Int. J. Syst. Evol. Microbiol.">
        <title>The Global Catalogue of Microorganisms (GCM) 10K type strain sequencing project: providing services to taxonomists for standard genome sequencing and annotation.</title>
        <authorList>
            <consortium name="The Broad Institute Genomics Platform"/>
            <consortium name="The Broad Institute Genome Sequencing Center for Infectious Disease"/>
            <person name="Wu L."/>
            <person name="Ma J."/>
        </authorList>
    </citation>
    <scope>NUCLEOTIDE SEQUENCE [LARGE SCALE GENOMIC DNA]</scope>
    <source>
        <strain evidence="2">DT28</strain>
    </source>
</reference>
<organism evidence="1 2">
    <name type="scientific">Rheinheimera marina</name>
    <dbReference type="NCBI Taxonomy" id="1774958"/>
    <lineage>
        <taxon>Bacteria</taxon>
        <taxon>Pseudomonadati</taxon>
        <taxon>Pseudomonadota</taxon>
        <taxon>Gammaproteobacteria</taxon>
        <taxon>Chromatiales</taxon>
        <taxon>Chromatiaceae</taxon>
        <taxon>Rheinheimera</taxon>
    </lineage>
</organism>